<name>A0A914YRV8_9BILA</name>
<dbReference type="InterPro" id="IPR044399">
    <property type="entry name" value="Mb-like_M"/>
</dbReference>
<proteinExistence type="predicted"/>
<dbReference type="WBParaSite" id="PSU_v2.g2389.t1">
    <property type="protein sequence ID" value="PSU_v2.g2389.t1"/>
    <property type="gene ID" value="PSU_v2.g2389"/>
</dbReference>
<reference evidence="3" key="1">
    <citation type="submission" date="2022-11" db="UniProtKB">
        <authorList>
            <consortium name="WormBaseParasite"/>
        </authorList>
    </citation>
    <scope>IDENTIFICATION</scope>
</reference>
<dbReference type="SUPFAM" id="SSF46458">
    <property type="entry name" value="Globin-like"/>
    <property type="match status" value="1"/>
</dbReference>
<dbReference type="Proteomes" id="UP000887577">
    <property type="component" value="Unplaced"/>
</dbReference>
<dbReference type="GO" id="GO:0019825">
    <property type="term" value="F:oxygen binding"/>
    <property type="evidence" value="ECO:0007669"/>
    <property type="project" value="InterPro"/>
</dbReference>
<dbReference type="CDD" id="cd01040">
    <property type="entry name" value="Mb-like"/>
    <property type="match status" value="1"/>
</dbReference>
<feature type="region of interest" description="Disordered" evidence="1">
    <location>
        <begin position="293"/>
        <end position="326"/>
    </location>
</feature>
<evidence type="ECO:0000256" key="1">
    <source>
        <dbReference type="SAM" id="MobiDB-lite"/>
    </source>
</evidence>
<protein>
    <submittedName>
        <fullName evidence="3">Globin family profile domain-containing protein</fullName>
    </submittedName>
</protein>
<feature type="compositionally biased region" description="Low complexity" evidence="1">
    <location>
        <begin position="230"/>
        <end position="271"/>
    </location>
</feature>
<evidence type="ECO:0000313" key="3">
    <source>
        <dbReference type="WBParaSite" id="PSU_v2.g2389.t1"/>
    </source>
</evidence>
<dbReference type="GO" id="GO:0020037">
    <property type="term" value="F:heme binding"/>
    <property type="evidence" value="ECO:0007669"/>
    <property type="project" value="InterPro"/>
</dbReference>
<dbReference type="AlphaFoldDB" id="A0A914YRV8"/>
<dbReference type="InterPro" id="IPR012292">
    <property type="entry name" value="Globin/Proto"/>
</dbReference>
<dbReference type="InterPro" id="IPR009050">
    <property type="entry name" value="Globin-like_sf"/>
</dbReference>
<accession>A0A914YRV8</accession>
<feature type="compositionally biased region" description="Polar residues" evidence="1">
    <location>
        <begin position="294"/>
        <end position="311"/>
    </location>
</feature>
<evidence type="ECO:0000313" key="2">
    <source>
        <dbReference type="Proteomes" id="UP000887577"/>
    </source>
</evidence>
<organism evidence="2 3">
    <name type="scientific">Panagrolaimus superbus</name>
    <dbReference type="NCBI Taxonomy" id="310955"/>
    <lineage>
        <taxon>Eukaryota</taxon>
        <taxon>Metazoa</taxon>
        <taxon>Ecdysozoa</taxon>
        <taxon>Nematoda</taxon>
        <taxon>Chromadorea</taxon>
        <taxon>Rhabditida</taxon>
        <taxon>Tylenchina</taxon>
        <taxon>Panagrolaimomorpha</taxon>
        <taxon>Panagrolaimoidea</taxon>
        <taxon>Panagrolaimidae</taxon>
        <taxon>Panagrolaimus</taxon>
    </lineage>
</organism>
<dbReference type="Gene3D" id="1.10.490.10">
    <property type="entry name" value="Globins"/>
    <property type="match status" value="1"/>
</dbReference>
<feature type="region of interest" description="Disordered" evidence="1">
    <location>
        <begin position="227"/>
        <end position="271"/>
    </location>
</feature>
<sequence length="347" mass="39002">MMRIKEAIQRRKLIQQLNDEYDEFSHSFYNDIHPKKEGKESDLTSLDITPEDQRLNNLKVFVKDLNHRLTYPQRRALRVTWKRLSEAPKTSGRGNLQIMEKRCPGKSVTTLRDHAHLLIDFIDGILNVMFDQPLTKPVWDPLSIGKLHSKLMPLGFERQIWLKLGECFAEVMFSQECIRAYPHAASAWSLLAVSCTDKMYTSGRAQRSFEAPFPKLQHSLTSMSLSCPFTSQTPTTESSASSSSARSLQPSPSKSHSEDSSTTSTSSAPPNTIRLTAASSLASFFPNNAIPFELSSSSTQHPQQMPNSSSPEAVAAPRRKLPSDPICPVTNRRHLFRVKAESFSTLH</sequence>
<keyword evidence="2" id="KW-1185">Reference proteome</keyword>